<dbReference type="InterPro" id="IPR003495">
    <property type="entry name" value="CobW/HypB/UreG_nucleotide-bd"/>
</dbReference>
<keyword evidence="3" id="KW-0143">Chaperone</keyword>
<reference evidence="8" key="1">
    <citation type="submission" date="2016-09" db="EMBL/GenBank/DDBJ databases">
        <authorList>
            <person name="Lysoe E."/>
        </authorList>
    </citation>
    <scope>NUCLEOTIDE SEQUENCE [LARGE SCALE GENOMIC DNA]</scope>
    <source>
        <strain evidence="8">LJ96T</strain>
    </source>
</reference>
<dbReference type="InterPro" id="IPR036627">
    <property type="entry name" value="CobW-likC_sf"/>
</dbReference>
<evidence type="ECO:0000256" key="2">
    <source>
        <dbReference type="ARBA" id="ARBA00022801"/>
    </source>
</evidence>
<keyword evidence="2" id="KW-0378">Hydrolase</keyword>
<evidence type="ECO:0000313" key="7">
    <source>
        <dbReference type="EMBL" id="APG05049.1"/>
    </source>
</evidence>
<comment type="catalytic activity">
    <reaction evidence="6">
        <text>GTP + H2O = GDP + phosphate + H(+)</text>
        <dbReference type="Rhea" id="RHEA:19669"/>
        <dbReference type="ChEBI" id="CHEBI:15377"/>
        <dbReference type="ChEBI" id="CHEBI:15378"/>
        <dbReference type="ChEBI" id="CHEBI:37565"/>
        <dbReference type="ChEBI" id="CHEBI:43474"/>
        <dbReference type="ChEBI" id="CHEBI:58189"/>
    </reaction>
    <physiologicalReaction direction="left-to-right" evidence="6">
        <dbReference type="Rhea" id="RHEA:19670"/>
    </physiologicalReaction>
</comment>
<evidence type="ECO:0000313" key="8">
    <source>
        <dbReference type="Proteomes" id="UP000182987"/>
    </source>
</evidence>
<comment type="function">
    <text evidence="5">Zinc chaperone that directly transfers zinc cofactor to target proteins, thereby activating them. Zinc is transferred from the CXCC motif in the GTPase domain to the zinc binding site in target proteins in a process requiring GTP hydrolysis.</text>
</comment>
<dbReference type="GO" id="GO:0000166">
    <property type="term" value="F:nucleotide binding"/>
    <property type="evidence" value="ECO:0007669"/>
    <property type="project" value="UniProtKB-KW"/>
</dbReference>
<dbReference type="InterPro" id="IPR027417">
    <property type="entry name" value="P-loop_NTPase"/>
</dbReference>
<dbReference type="InterPro" id="IPR011629">
    <property type="entry name" value="CobW-like_C"/>
</dbReference>
<dbReference type="PANTHER" id="PTHR43603:SF1">
    <property type="entry name" value="ZINC-REGULATED GTPASE METALLOPROTEIN ACTIVATOR 1"/>
    <property type="match status" value="1"/>
</dbReference>
<dbReference type="Pfam" id="PF02492">
    <property type="entry name" value="cobW"/>
    <property type="match status" value="1"/>
</dbReference>
<proteinExistence type="inferred from homology"/>
<dbReference type="STRING" id="1440763.BJI69_14860"/>
<dbReference type="AlphaFoldDB" id="A0A0G9HD76"/>
<dbReference type="SMART" id="SM00833">
    <property type="entry name" value="CobW_C"/>
    <property type="match status" value="1"/>
</dbReference>
<dbReference type="OrthoDB" id="9808822at2"/>
<dbReference type="GO" id="GO:0016787">
    <property type="term" value="F:hydrolase activity"/>
    <property type="evidence" value="ECO:0007669"/>
    <property type="project" value="UniProtKB-KW"/>
</dbReference>
<sequence>MNTIASVRTAALPVTVLSGFLGAGKTTLLNHVLRNRQGLRVAVIVNDMSEVNIDAGLVRNGGAELSRTEEKLVEFSNGCICCTLRDDLMQEVRRLAAEDRFDYLLIESTGISEPLPVAATFHVRDEAGFSLADVARLDTMVTVVDGRSFLRDFCSSDSLEQLGEVAGEGDERSLVTLLTEQVEFADVIVVNKCDQLDDDARHEVRRVLRALNRDAHLVDAEHGEVDLASILATGRFDYERAQRAPGWVKELMGEHTPETEAYGITSFVYRNTRPFHPGRFMDILNAGIPGVLRAKGYFWLASRMDWVGSLAIAGGATESLAGGHWWASRHRVNEGLKKPFALADLGVAAPDANELPREGERRALLDIWHPRFGDRRQELVLIGVDMPEADIRKALDACVLRDDEFIHGPEAWQRLSDPFPSWSLAER</sequence>
<name>A0A0G9HD76_9GAMM</name>
<evidence type="ECO:0000256" key="1">
    <source>
        <dbReference type="ARBA" id="ARBA00022741"/>
    </source>
</evidence>
<dbReference type="Proteomes" id="UP000182987">
    <property type="component" value="Chromosome"/>
</dbReference>
<dbReference type="PANTHER" id="PTHR43603">
    <property type="entry name" value="COBW DOMAIN-CONTAINING PROTEIN DDB_G0274527"/>
    <property type="match status" value="1"/>
</dbReference>
<evidence type="ECO:0000256" key="4">
    <source>
        <dbReference type="ARBA" id="ARBA00034320"/>
    </source>
</evidence>
<evidence type="ECO:0000256" key="3">
    <source>
        <dbReference type="ARBA" id="ARBA00023186"/>
    </source>
</evidence>
<evidence type="ECO:0000256" key="6">
    <source>
        <dbReference type="ARBA" id="ARBA00049117"/>
    </source>
</evidence>
<dbReference type="Gene3D" id="3.40.50.300">
    <property type="entry name" value="P-loop containing nucleotide triphosphate hydrolases"/>
    <property type="match status" value="1"/>
</dbReference>
<dbReference type="Gene3D" id="3.30.1220.10">
    <property type="entry name" value="CobW-like, C-terminal domain"/>
    <property type="match status" value="1"/>
</dbReference>
<dbReference type="PATRIC" id="fig|1440763.5.peg.1274"/>
<dbReference type="KEGG" id="lrz:BJI69_14860"/>
<dbReference type="EMBL" id="CP017480">
    <property type="protein sequence ID" value="APG05049.1"/>
    <property type="molecule type" value="Genomic_DNA"/>
</dbReference>
<organism evidence="7 8">
    <name type="scientific">Luteibacter rhizovicinus DSM 16549</name>
    <dbReference type="NCBI Taxonomy" id="1440763"/>
    <lineage>
        <taxon>Bacteria</taxon>
        <taxon>Pseudomonadati</taxon>
        <taxon>Pseudomonadota</taxon>
        <taxon>Gammaproteobacteria</taxon>
        <taxon>Lysobacterales</taxon>
        <taxon>Rhodanobacteraceae</taxon>
        <taxon>Luteibacter</taxon>
    </lineage>
</organism>
<accession>A0A0G9HD76</accession>
<comment type="similarity">
    <text evidence="4">Belongs to the SIMIBI class G3E GTPase family. ZNG1 subfamily.</text>
</comment>
<gene>
    <name evidence="7" type="ORF">BJI69_14860</name>
</gene>
<dbReference type="RefSeq" id="WP_046967104.1">
    <property type="nucleotide sequence ID" value="NZ_CP017480.1"/>
</dbReference>
<dbReference type="Pfam" id="PF07683">
    <property type="entry name" value="CobW_C"/>
    <property type="match status" value="1"/>
</dbReference>
<keyword evidence="8" id="KW-1185">Reference proteome</keyword>
<keyword evidence="1" id="KW-0547">Nucleotide-binding</keyword>
<protein>
    <submittedName>
        <fullName evidence="7">Uncharacterized protein</fullName>
    </submittedName>
</protein>
<evidence type="ECO:0000256" key="5">
    <source>
        <dbReference type="ARBA" id="ARBA00045658"/>
    </source>
</evidence>
<dbReference type="InterPro" id="IPR051927">
    <property type="entry name" value="Zn_Chap_cDPG_Synth"/>
</dbReference>
<dbReference type="SUPFAM" id="SSF52540">
    <property type="entry name" value="P-loop containing nucleoside triphosphate hydrolases"/>
    <property type="match status" value="1"/>
</dbReference>
<dbReference type="CDD" id="cd03112">
    <property type="entry name" value="CobW-like"/>
    <property type="match status" value="1"/>
</dbReference>